<sequence length="139" mass="15964">MHQEHKASEVSKCFKLVDYSTEDSTAVSFETKLYSYYCKICNEHCFVCDSPLNDLPNRKNDKSKVITMNRFARGYVLTGATVYIRKKGGIERQIRLKCKGCNVSVGYYCKEINCGTNNDRNTGQPFGNQHVYVFYEVLV</sequence>
<keyword evidence="4" id="KW-1185">Reference proteome</keyword>
<dbReference type="VEuPathDB" id="PiroplasmaDB:BMR1_03g00661"/>
<evidence type="ECO:0000313" key="4">
    <source>
        <dbReference type="Proteomes" id="UP000002899"/>
    </source>
</evidence>
<protein>
    <recommendedName>
        <fullName evidence="2">STEEP1 domain-containing protein</fullName>
    </recommendedName>
</protein>
<evidence type="ECO:0000259" key="2">
    <source>
        <dbReference type="Pfam" id="PF25809"/>
    </source>
</evidence>
<dbReference type="AlphaFoldDB" id="A0A1R4ABD5"/>
<evidence type="ECO:0000256" key="1">
    <source>
        <dbReference type="ARBA" id="ARBA00024205"/>
    </source>
</evidence>
<dbReference type="EMBL" id="LN871598">
    <property type="protein sequence ID" value="SJK86264.1"/>
    <property type="molecule type" value="Genomic_DNA"/>
</dbReference>
<dbReference type="OrthoDB" id="418131at2759"/>
<feature type="domain" description="STEEP1" evidence="2">
    <location>
        <begin position="30"/>
        <end position="113"/>
    </location>
</feature>
<dbReference type="RefSeq" id="XP_021338444.1">
    <property type="nucleotide sequence ID" value="XM_021481856.1"/>
</dbReference>
<reference evidence="3 4" key="2">
    <citation type="journal article" date="2013" name="PLoS ONE">
        <title>Whole genome mapping and re-organization of the nuclear and mitochondrial genomes of Babesia microti isolates.</title>
        <authorList>
            <person name="Cornillot E."/>
            <person name="Dassouli A."/>
            <person name="Garg A."/>
            <person name="Pachikara N."/>
            <person name="Randazzo S."/>
            <person name="Depoix D."/>
            <person name="Carcy B."/>
            <person name="Delbecq S."/>
            <person name="Frutos R."/>
            <person name="Silva J.C."/>
            <person name="Sutton R."/>
            <person name="Krause P.J."/>
            <person name="Mamoun C.B."/>
        </authorList>
    </citation>
    <scope>NUCLEOTIDE SEQUENCE [LARGE SCALE GENOMIC DNA]</scope>
    <source>
        <strain evidence="3 4">RI</strain>
    </source>
</reference>
<dbReference type="Pfam" id="PF25809">
    <property type="entry name" value="STEEP1"/>
    <property type="match status" value="1"/>
</dbReference>
<reference evidence="3 4" key="1">
    <citation type="journal article" date="2012" name="Nucleic Acids Res.">
        <title>Sequencing of the smallest Apicomplexan genome from the human pathogen Babesia microti.</title>
        <authorList>
            <person name="Cornillot E."/>
            <person name="Hadj-Kaddour K."/>
            <person name="Dassouli A."/>
            <person name="Noel B."/>
            <person name="Ranwez V."/>
            <person name="Vacherie B."/>
            <person name="Augagneur Y."/>
            <person name="Bres V."/>
            <person name="Duclos A."/>
            <person name="Randazzo S."/>
            <person name="Carcy B."/>
            <person name="Debierre-Grockiego F."/>
            <person name="Delbecq S."/>
            <person name="Moubri-Menage K."/>
            <person name="Shams-Eldin H."/>
            <person name="Usmani-Brown S."/>
            <person name="Bringaud F."/>
            <person name="Wincker P."/>
            <person name="Vivares C.P."/>
            <person name="Schwarz R.T."/>
            <person name="Schetters T.P."/>
            <person name="Krause P.J."/>
            <person name="Gorenflot A."/>
            <person name="Berry V."/>
            <person name="Barbe V."/>
            <person name="Ben Mamoun C."/>
        </authorList>
    </citation>
    <scope>NUCLEOTIDE SEQUENCE [LARGE SCALE GENOMIC DNA]</scope>
    <source>
        <strain evidence="3 4">RI</strain>
    </source>
</reference>
<dbReference type="KEGG" id="bmic:BMR1_03g00661"/>
<accession>A0A1R4ABD5</accession>
<dbReference type="InterPro" id="IPR029704">
    <property type="entry name" value="STEEP-like"/>
</dbReference>
<dbReference type="InterPro" id="IPR057965">
    <property type="entry name" value="STEEP1_dom"/>
</dbReference>
<proteinExistence type="inferred from homology"/>
<dbReference type="PANTHER" id="PTHR46355">
    <property type="entry name" value="UPF0428 PROTEIN CXORF56"/>
    <property type="match status" value="1"/>
</dbReference>
<dbReference type="GO" id="GO:0005737">
    <property type="term" value="C:cytoplasm"/>
    <property type="evidence" value="ECO:0007669"/>
    <property type="project" value="GOC"/>
</dbReference>
<evidence type="ECO:0000313" key="3">
    <source>
        <dbReference type="EMBL" id="SJK86264.1"/>
    </source>
</evidence>
<dbReference type="PANTHER" id="PTHR46355:SF1">
    <property type="entry name" value="STING ER EXIT PROTEIN"/>
    <property type="match status" value="1"/>
</dbReference>
<comment type="similarity">
    <text evidence="1">Belongs to the STEEP1 family.</text>
</comment>
<dbReference type="GO" id="GO:0006888">
    <property type="term" value="P:endoplasmic reticulum to Golgi vesicle-mediated transport"/>
    <property type="evidence" value="ECO:0007669"/>
    <property type="project" value="TreeGrafter"/>
</dbReference>
<dbReference type="Proteomes" id="UP000002899">
    <property type="component" value="Chromosome III"/>
</dbReference>
<name>A0A1R4ABD5_BABMR</name>
<dbReference type="GeneID" id="33043680"/>
<dbReference type="GO" id="GO:0090158">
    <property type="term" value="P:endoplasmic reticulum membrane organization"/>
    <property type="evidence" value="ECO:0007669"/>
    <property type="project" value="TreeGrafter"/>
</dbReference>
<organism evidence="3 4">
    <name type="scientific">Babesia microti (strain RI)</name>
    <dbReference type="NCBI Taxonomy" id="1133968"/>
    <lineage>
        <taxon>Eukaryota</taxon>
        <taxon>Sar</taxon>
        <taxon>Alveolata</taxon>
        <taxon>Apicomplexa</taxon>
        <taxon>Aconoidasida</taxon>
        <taxon>Piroplasmida</taxon>
        <taxon>Babesiidae</taxon>
        <taxon>Babesia</taxon>
    </lineage>
</organism>
<reference evidence="3 4" key="3">
    <citation type="journal article" date="2016" name="Sci. Rep.">
        <title>Genome-wide diversity and gene expression profiling of Babesia microti isolates identify polymorphic genes that mediate host-pathogen interactions.</title>
        <authorList>
            <person name="Silva J.C."/>
            <person name="Cornillot E."/>
            <person name="McCracken C."/>
            <person name="Usmani-Brown S."/>
            <person name="Dwivedi A."/>
            <person name="Ifeonu O.O."/>
            <person name="Crabtree J."/>
            <person name="Gotia H.T."/>
            <person name="Virji A.Z."/>
            <person name="Reynes C."/>
            <person name="Colinge J."/>
            <person name="Kumar V."/>
            <person name="Lawres L."/>
            <person name="Pazzi J.E."/>
            <person name="Pablo J.V."/>
            <person name="Hung C."/>
            <person name="Brancato J."/>
            <person name="Kumari P."/>
            <person name="Orvis J."/>
            <person name="Tretina K."/>
            <person name="Chibucos M."/>
            <person name="Ott S."/>
            <person name="Sadzewicz L."/>
            <person name="Sengamalay N."/>
            <person name="Shetty A.C."/>
            <person name="Su Q."/>
            <person name="Tallon L."/>
            <person name="Fraser C.M."/>
            <person name="Frutos R."/>
            <person name="Molina D.M."/>
            <person name="Krause P.J."/>
            <person name="Ben Mamoun C."/>
        </authorList>
    </citation>
    <scope>NUCLEOTIDE SEQUENCE [LARGE SCALE GENOMIC DNA]</scope>
    <source>
        <strain evidence="3 4">RI</strain>
    </source>
</reference>